<accession>A0A3M7RWD4</accession>
<dbReference type="Proteomes" id="UP000276133">
    <property type="component" value="Unassembled WGS sequence"/>
</dbReference>
<dbReference type="AlphaFoldDB" id="A0A3M7RWD4"/>
<gene>
    <name evidence="1" type="ORF">BpHYR1_013297</name>
</gene>
<organism evidence="1 2">
    <name type="scientific">Brachionus plicatilis</name>
    <name type="common">Marine rotifer</name>
    <name type="synonym">Brachionus muelleri</name>
    <dbReference type="NCBI Taxonomy" id="10195"/>
    <lineage>
        <taxon>Eukaryota</taxon>
        <taxon>Metazoa</taxon>
        <taxon>Spiralia</taxon>
        <taxon>Gnathifera</taxon>
        <taxon>Rotifera</taxon>
        <taxon>Eurotatoria</taxon>
        <taxon>Monogononta</taxon>
        <taxon>Pseudotrocha</taxon>
        <taxon>Ploima</taxon>
        <taxon>Brachionidae</taxon>
        <taxon>Brachionus</taxon>
    </lineage>
</organism>
<evidence type="ECO:0000313" key="2">
    <source>
        <dbReference type="Proteomes" id="UP000276133"/>
    </source>
</evidence>
<comment type="caution">
    <text evidence="1">The sequence shown here is derived from an EMBL/GenBank/DDBJ whole genome shotgun (WGS) entry which is preliminary data.</text>
</comment>
<dbReference type="EMBL" id="REGN01002511">
    <property type="protein sequence ID" value="RNA27678.1"/>
    <property type="molecule type" value="Genomic_DNA"/>
</dbReference>
<protein>
    <submittedName>
        <fullName evidence="1">Uncharacterized protein</fullName>
    </submittedName>
</protein>
<reference evidence="1 2" key="1">
    <citation type="journal article" date="2018" name="Sci. Rep.">
        <title>Genomic signatures of local adaptation to the degree of environmental predictability in rotifers.</title>
        <authorList>
            <person name="Franch-Gras L."/>
            <person name="Hahn C."/>
            <person name="Garcia-Roger E.M."/>
            <person name="Carmona M.J."/>
            <person name="Serra M."/>
            <person name="Gomez A."/>
        </authorList>
    </citation>
    <scope>NUCLEOTIDE SEQUENCE [LARGE SCALE GENOMIC DNA]</scope>
    <source>
        <strain evidence="1">HYR1</strain>
    </source>
</reference>
<name>A0A3M7RWD4_BRAPC</name>
<keyword evidence="2" id="KW-1185">Reference proteome</keyword>
<sequence length="82" mass="9598">MTFTLKKRPLNGRQNVVHFPAWIFFIFKSKEKSQVTTWTLNFSDFDSFSAMLPNTDFTSKPHIVAAFEIIYIKATESTKFEK</sequence>
<evidence type="ECO:0000313" key="1">
    <source>
        <dbReference type="EMBL" id="RNA27678.1"/>
    </source>
</evidence>
<proteinExistence type="predicted"/>